<dbReference type="InterPro" id="IPR036291">
    <property type="entry name" value="NAD(P)-bd_dom_sf"/>
</dbReference>
<comment type="caution">
    <text evidence="3">The sequence shown here is derived from an EMBL/GenBank/DDBJ whole genome shotgun (WGS) entry which is preliminary data.</text>
</comment>
<proteinExistence type="predicted"/>
<reference evidence="3" key="2">
    <citation type="journal article" date="2021" name="PeerJ">
        <title>Extensive microbial diversity within the chicken gut microbiome revealed by metagenomics and culture.</title>
        <authorList>
            <person name="Gilroy R."/>
            <person name="Ravi A."/>
            <person name="Getino M."/>
            <person name="Pursley I."/>
            <person name="Horton D.L."/>
            <person name="Alikhan N.F."/>
            <person name="Baker D."/>
            <person name="Gharbi K."/>
            <person name="Hall N."/>
            <person name="Watson M."/>
            <person name="Adriaenssens E.M."/>
            <person name="Foster-Nyarko E."/>
            <person name="Jarju S."/>
            <person name="Secka A."/>
            <person name="Antonio M."/>
            <person name="Oren A."/>
            <person name="Chaudhuri R.R."/>
            <person name="La Ragione R."/>
            <person name="Hildebrand F."/>
            <person name="Pallen M.J."/>
        </authorList>
    </citation>
    <scope>NUCLEOTIDE SEQUENCE</scope>
    <source>
        <strain evidence="3">1370</strain>
    </source>
</reference>
<dbReference type="Proteomes" id="UP000823960">
    <property type="component" value="Unassembled WGS sequence"/>
</dbReference>
<evidence type="ECO:0000259" key="2">
    <source>
        <dbReference type="Pfam" id="PF22725"/>
    </source>
</evidence>
<sequence>MEPSDISVGVIGVGHIGTAHAALIYKGEVPGLRLAAVCDVDPARLSYAESELPGASVFDDWRKLINSGEVDAVIVATPHPLHAEISACSLQAGLHVLTEKPQDIRLSSAQRANQAADGSGCVYAIMFNQRTNPLFIRLRELVRSGTLGRIKSSSWIVTNWYRTQHYYDEGGWRATWSGEGGGVLMNQAVHNLDIWQWICGMPSRITAFCGIGRYHDIEVEDSAVIYSEYPDGSTGCFITSTGECPGTNRLEICGSMGKAVIEGGVLRLWLLPCDEELLRKNAKTAWVDPKLSYSEYSPEDGGPAHRGVLEAFAGAILNGTPLVANGREGVCELEIANAAYMSSWLGGVPVSLPIDREKYDSLLSSMQSGSAELGSRGRNITGEYSKRWSVKW</sequence>
<dbReference type="PANTHER" id="PTHR43249:SF1">
    <property type="entry name" value="D-GLUCOSIDE 3-DEHYDROGENASE"/>
    <property type="match status" value="1"/>
</dbReference>
<dbReference type="PANTHER" id="PTHR43249">
    <property type="entry name" value="UDP-N-ACETYL-2-AMINO-2-DEOXY-D-GLUCURONATE OXIDASE"/>
    <property type="match status" value="1"/>
</dbReference>
<dbReference type="InterPro" id="IPR055170">
    <property type="entry name" value="GFO_IDH_MocA-like_dom"/>
</dbReference>
<feature type="domain" description="GFO/IDH/MocA-like oxidoreductase" evidence="2">
    <location>
        <begin position="135"/>
        <end position="259"/>
    </location>
</feature>
<accession>A0A9D1NPC2</accession>
<protein>
    <submittedName>
        <fullName evidence="3">Gfo/Idh/MocA family oxidoreductase</fullName>
    </submittedName>
</protein>
<evidence type="ECO:0000313" key="4">
    <source>
        <dbReference type="Proteomes" id="UP000823960"/>
    </source>
</evidence>
<dbReference type="SUPFAM" id="SSF51735">
    <property type="entry name" value="NAD(P)-binding Rossmann-fold domains"/>
    <property type="match status" value="1"/>
</dbReference>
<dbReference type="InterPro" id="IPR052515">
    <property type="entry name" value="Gfo/Idh/MocA_Oxidoreductase"/>
</dbReference>
<dbReference type="EMBL" id="DVOL01000020">
    <property type="protein sequence ID" value="HIV10366.1"/>
    <property type="molecule type" value="Genomic_DNA"/>
</dbReference>
<dbReference type="InterPro" id="IPR000683">
    <property type="entry name" value="Gfo/Idh/MocA-like_OxRdtase_N"/>
</dbReference>
<organism evidence="3 4">
    <name type="scientific">Candidatus Faeciplasma avium</name>
    <dbReference type="NCBI Taxonomy" id="2840798"/>
    <lineage>
        <taxon>Bacteria</taxon>
        <taxon>Bacillati</taxon>
        <taxon>Bacillota</taxon>
        <taxon>Clostridia</taxon>
        <taxon>Eubacteriales</taxon>
        <taxon>Oscillospiraceae</taxon>
        <taxon>Oscillospiraceae incertae sedis</taxon>
        <taxon>Candidatus Faeciplasma</taxon>
    </lineage>
</organism>
<dbReference type="Pfam" id="PF01408">
    <property type="entry name" value="GFO_IDH_MocA"/>
    <property type="match status" value="1"/>
</dbReference>
<feature type="domain" description="Gfo/Idh/MocA-like oxidoreductase N-terminal" evidence="1">
    <location>
        <begin position="6"/>
        <end position="125"/>
    </location>
</feature>
<dbReference type="GO" id="GO:0000166">
    <property type="term" value="F:nucleotide binding"/>
    <property type="evidence" value="ECO:0007669"/>
    <property type="project" value="InterPro"/>
</dbReference>
<dbReference type="Gene3D" id="3.30.360.10">
    <property type="entry name" value="Dihydrodipicolinate Reductase, domain 2"/>
    <property type="match status" value="1"/>
</dbReference>
<dbReference type="SUPFAM" id="SSF55347">
    <property type="entry name" value="Glyceraldehyde-3-phosphate dehydrogenase-like, C-terminal domain"/>
    <property type="match status" value="1"/>
</dbReference>
<dbReference type="Gene3D" id="3.40.50.720">
    <property type="entry name" value="NAD(P)-binding Rossmann-like Domain"/>
    <property type="match status" value="1"/>
</dbReference>
<evidence type="ECO:0000259" key="1">
    <source>
        <dbReference type="Pfam" id="PF01408"/>
    </source>
</evidence>
<reference evidence="3" key="1">
    <citation type="submission" date="2020-10" db="EMBL/GenBank/DDBJ databases">
        <authorList>
            <person name="Gilroy R."/>
        </authorList>
    </citation>
    <scope>NUCLEOTIDE SEQUENCE</scope>
    <source>
        <strain evidence="3">1370</strain>
    </source>
</reference>
<gene>
    <name evidence="3" type="ORF">IAD28_01560</name>
</gene>
<evidence type="ECO:0000313" key="3">
    <source>
        <dbReference type="EMBL" id="HIV10366.1"/>
    </source>
</evidence>
<name>A0A9D1NPC2_9FIRM</name>
<dbReference type="AlphaFoldDB" id="A0A9D1NPC2"/>
<dbReference type="Pfam" id="PF22725">
    <property type="entry name" value="GFO_IDH_MocA_C3"/>
    <property type="match status" value="1"/>
</dbReference>